<evidence type="ECO:0000256" key="3">
    <source>
        <dbReference type="ARBA" id="ARBA00023251"/>
    </source>
</evidence>
<proteinExistence type="inferred from homology"/>
<dbReference type="PROSITE" id="PS51819">
    <property type="entry name" value="VOC"/>
    <property type="match status" value="1"/>
</dbReference>
<dbReference type="CDD" id="cd08349">
    <property type="entry name" value="BLMA_like"/>
    <property type="match status" value="1"/>
</dbReference>
<evidence type="ECO:0000256" key="2">
    <source>
        <dbReference type="ARBA" id="ARBA00021572"/>
    </source>
</evidence>
<protein>
    <recommendedName>
        <fullName evidence="2">Bleomycin resistance protein</fullName>
    </recommendedName>
</protein>
<sequence>MAEEITFKRVVPIIPVKDLEAALARYRTLGFTAHAYDGPQRYGFVDRGDVSIHLTEWDEHDPARTAASVYLYVSDADAVHDEWTAAVEGHFGAPRDTPWGLREFTYVDAEGTLHRVGSPLKS</sequence>
<comment type="similarity">
    <text evidence="1">Belongs to the bleomycin resistance protein family.</text>
</comment>
<dbReference type="RefSeq" id="WP_251796628.1">
    <property type="nucleotide sequence ID" value="NZ_JAMQOL010000005.1"/>
</dbReference>
<comment type="caution">
    <text evidence="5">The sequence shown here is derived from an EMBL/GenBank/DDBJ whole genome shotgun (WGS) entry which is preliminary data.</text>
</comment>
<dbReference type="InterPro" id="IPR037523">
    <property type="entry name" value="VOC_core"/>
</dbReference>
<dbReference type="InterPro" id="IPR029068">
    <property type="entry name" value="Glyas_Bleomycin-R_OHBP_Dase"/>
</dbReference>
<keyword evidence="6" id="KW-1185">Reference proteome</keyword>
<evidence type="ECO:0000259" key="4">
    <source>
        <dbReference type="PROSITE" id="PS51819"/>
    </source>
</evidence>
<keyword evidence="3" id="KW-0046">Antibiotic resistance</keyword>
<dbReference type="Gene3D" id="3.10.180.10">
    <property type="entry name" value="2,3-Dihydroxybiphenyl 1,2-Dioxygenase, domain 1"/>
    <property type="match status" value="1"/>
</dbReference>
<evidence type="ECO:0000313" key="5">
    <source>
        <dbReference type="EMBL" id="MCM4076742.1"/>
    </source>
</evidence>
<dbReference type="EMBL" id="JAMQOL010000005">
    <property type="protein sequence ID" value="MCM4076742.1"/>
    <property type="molecule type" value="Genomic_DNA"/>
</dbReference>
<dbReference type="SUPFAM" id="SSF54593">
    <property type="entry name" value="Glyoxalase/Bleomycin resistance protein/Dihydroxybiphenyl dioxygenase"/>
    <property type="match status" value="1"/>
</dbReference>
<evidence type="ECO:0000256" key="1">
    <source>
        <dbReference type="ARBA" id="ARBA00011051"/>
    </source>
</evidence>
<gene>
    <name evidence="5" type="ORF">LXN57_04080</name>
</gene>
<reference evidence="5 6" key="1">
    <citation type="submission" date="2022-06" db="EMBL/GenBank/DDBJ databases">
        <title>Actinoplanes abujensis sp. nov., isolated from Nigerian arid soil.</title>
        <authorList>
            <person name="Ding P."/>
        </authorList>
    </citation>
    <scope>NUCLEOTIDE SEQUENCE [LARGE SCALE GENOMIC DNA]</scope>
    <source>
        <strain evidence="6">TRM88002</strain>
    </source>
</reference>
<evidence type="ECO:0000313" key="6">
    <source>
        <dbReference type="Proteomes" id="UP001523216"/>
    </source>
</evidence>
<organism evidence="5 6">
    <name type="scientific">Paractinoplanes hotanensis</name>
    <dbReference type="NCBI Taxonomy" id="2906497"/>
    <lineage>
        <taxon>Bacteria</taxon>
        <taxon>Bacillati</taxon>
        <taxon>Actinomycetota</taxon>
        <taxon>Actinomycetes</taxon>
        <taxon>Micromonosporales</taxon>
        <taxon>Micromonosporaceae</taxon>
        <taxon>Paractinoplanes</taxon>
    </lineage>
</organism>
<accession>A0ABT0XU96</accession>
<name>A0ABT0XU96_9ACTN</name>
<feature type="domain" description="VOC" evidence="4">
    <location>
        <begin position="6"/>
        <end position="119"/>
    </location>
</feature>
<dbReference type="InterPro" id="IPR000335">
    <property type="entry name" value="Bleomycin-R"/>
</dbReference>
<dbReference type="Proteomes" id="UP001523216">
    <property type="component" value="Unassembled WGS sequence"/>
</dbReference>